<dbReference type="InterPro" id="IPR010970">
    <property type="entry name" value="Cys_dSase_SufS"/>
</dbReference>
<dbReference type="RefSeq" id="WP_115151775.1">
    <property type="nucleotide sequence ID" value="NZ_UGPP01000001.1"/>
</dbReference>
<dbReference type="GO" id="GO:0006534">
    <property type="term" value="P:cysteine metabolic process"/>
    <property type="evidence" value="ECO:0007669"/>
    <property type="project" value="UniProtKB-UniRule"/>
</dbReference>
<reference evidence="10 11" key="1">
    <citation type="submission" date="2018-06" db="EMBL/GenBank/DDBJ databases">
        <authorList>
            <consortium name="Pathogen Informatics"/>
            <person name="Doyle S."/>
        </authorList>
    </citation>
    <scope>NUCLEOTIDE SEQUENCE [LARGE SCALE GENOMIC DNA]</scope>
    <source>
        <strain evidence="10 11">NCTC10571</strain>
    </source>
</reference>
<dbReference type="STRING" id="1122216.GCA_000423385_00277"/>
<dbReference type="PANTHER" id="PTHR43586:SF8">
    <property type="entry name" value="CYSTEINE DESULFURASE 1, CHLOROPLASTIC"/>
    <property type="match status" value="1"/>
</dbReference>
<sequence length="407" mass="45671">MKTNFRQDFPILNDEANPVVYLDSAATTQKPLSVIKSLENYYTFQNANPLRGLYKLSATATSEYEQARHSVAQFINANEDCEIIFTRNTTESLNLIAYTYGMENIQEGDEIVISILEHHSNILPWQMIAKLKKATLKYMYINDEGIISDEEIQTKITPKTKIVSITQVSNVLGVATPLKAIIKKAHEVGAIAIVDGAQGAPHMATDVQDLDCDFYAFSGHKMLAPMGIGVLYGKKSILEQMPPFLRGGEMIETVSEQDATFAPLPEKFEAGTPNVSGAIALKAAIEYINQVGFSYIEQQEEKLMKIAMEELSKLPYITIYGSPDYKKHKGVLSFNIQDIHPHDVSSLVDYHGNIALRAGNHCAHPLLKYLNAQSTNRISFYFYNTKEDVYQFIEQIKKVRSYLGYDV</sequence>
<evidence type="ECO:0000256" key="5">
    <source>
        <dbReference type="ARBA" id="ARBA00022898"/>
    </source>
</evidence>
<evidence type="ECO:0000313" key="10">
    <source>
        <dbReference type="EMBL" id="STY71445.1"/>
    </source>
</evidence>
<dbReference type="PROSITE" id="PS00595">
    <property type="entry name" value="AA_TRANSFER_CLASS_5"/>
    <property type="match status" value="1"/>
</dbReference>
<evidence type="ECO:0000256" key="4">
    <source>
        <dbReference type="ARBA" id="ARBA00022679"/>
    </source>
</evidence>
<evidence type="ECO:0000256" key="6">
    <source>
        <dbReference type="ARBA" id="ARBA00050776"/>
    </source>
</evidence>
<evidence type="ECO:0000256" key="3">
    <source>
        <dbReference type="ARBA" id="ARBA00012239"/>
    </source>
</evidence>
<name>A0A378NUE2_9FIRM</name>
<dbReference type="EC" id="2.8.1.7" evidence="3 8"/>
<dbReference type="SUPFAM" id="SSF53383">
    <property type="entry name" value="PLP-dependent transferases"/>
    <property type="match status" value="1"/>
</dbReference>
<evidence type="ECO:0000256" key="1">
    <source>
        <dbReference type="ARBA" id="ARBA00001933"/>
    </source>
</evidence>
<comment type="function">
    <text evidence="8">Catalyzes the removal of elemental sulfur and selenium atoms from L-cysteine, L-cystine, L-selenocysteine, and L-selenocystine to produce L-alanine.</text>
</comment>
<dbReference type="Proteomes" id="UP000255234">
    <property type="component" value="Unassembled WGS sequence"/>
</dbReference>
<dbReference type="InterPro" id="IPR015421">
    <property type="entry name" value="PyrdxlP-dep_Trfase_major"/>
</dbReference>
<evidence type="ECO:0000259" key="9">
    <source>
        <dbReference type="Pfam" id="PF00266"/>
    </source>
</evidence>
<comment type="cofactor">
    <cofactor evidence="1 7">
        <name>pyridoxal 5'-phosphate</name>
        <dbReference type="ChEBI" id="CHEBI:597326"/>
    </cofactor>
</comment>
<dbReference type="NCBIfam" id="TIGR01979">
    <property type="entry name" value="sufS"/>
    <property type="match status" value="1"/>
</dbReference>
<dbReference type="InterPro" id="IPR000192">
    <property type="entry name" value="Aminotrans_V_dom"/>
</dbReference>
<dbReference type="GO" id="GO:0030170">
    <property type="term" value="F:pyridoxal phosphate binding"/>
    <property type="evidence" value="ECO:0007669"/>
    <property type="project" value="UniProtKB-UniRule"/>
</dbReference>
<dbReference type="Pfam" id="PF00266">
    <property type="entry name" value="Aminotran_5"/>
    <property type="match status" value="1"/>
</dbReference>
<dbReference type="Gene3D" id="3.40.640.10">
    <property type="entry name" value="Type I PLP-dependent aspartate aminotransferase-like (Major domain)"/>
    <property type="match status" value="1"/>
</dbReference>
<organism evidence="10 11">
    <name type="scientific">Megamonas hypermegale</name>
    <dbReference type="NCBI Taxonomy" id="158847"/>
    <lineage>
        <taxon>Bacteria</taxon>
        <taxon>Bacillati</taxon>
        <taxon>Bacillota</taxon>
        <taxon>Negativicutes</taxon>
        <taxon>Selenomonadales</taxon>
        <taxon>Selenomonadaceae</taxon>
        <taxon>Megamonas</taxon>
    </lineage>
</organism>
<dbReference type="Gene3D" id="3.90.1150.10">
    <property type="entry name" value="Aspartate Aminotransferase, domain 1"/>
    <property type="match status" value="1"/>
</dbReference>
<evidence type="ECO:0000256" key="2">
    <source>
        <dbReference type="ARBA" id="ARBA00010447"/>
    </source>
</evidence>
<keyword evidence="4 8" id="KW-0808">Transferase</keyword>
<keyword evidence="5 8" id="KW-0663">Pyridoxal phosphate</keyword>
<dbReference type="InterPro" id="IPR015422">
    <property type="entry name" value="PyrdxlP-dep_Trfase_small"/>
</dbReference>
<dbReference type="CDD" id="cd06453">
    <property type="entry name" value="SufS_like"/>
    <property type="match status" value="1"/>
</dbReference>
<comment type="catalytic activity">
    <reaction evidence="6 8">
        <text>(sulfur carrier)-H + L-cysteine = (sulfur carrier)-SH + L-alanine</text>
        <dbReference type="Rhea" id="RHEA:43892"/>
        <dbReference type="Rhea" id="RHEA-COMP:14737"/>
        <dbReference type="Rhea" id="RHEA-COMP:14739"/>
        <dbReference type="ChEBI" id="CHEBI:29917"/>
        <dbReference type="ChEBI" id="CHEBI:35235"/>
        <dbReference type="ChEBI" id="CHEBI:57972"/>
        <dbReference type="ChEBI" id="CHEBI:64428"/>
        <dbReference type="EC" id="2.8.1.7"/>
    </reaction>
</comment>
<proteinExistence type="inferred from homology"/>
<comment type="similarity">
    <text evidence="2 8">Belongs to the class-V pyridoxal-phosphate-dependent aminotransferase family. Csd subfamily.</text>
</comment>
<evidence type="ECO:0000313" key="11">
    <source>
        <dbReference type="Proteomes" id="UP000255234"/>
    </source>
</evidence>
<dbReference type="GO" id="GO:0031071">
    <property type="term" value="F:cysteine desulfurase activity"/>
    <property type="evidence" value="ECO:0007669"/>
    <property type="project" value="UniProtKB-UniRule"/>
</dbReference>
<dbReference type="InterPro" id="IPR020578">
    <property type="entry name" value="Aminotrans_V_PyrdxlP_BS"/>
</dbReference>
<dbReference type="PANTHER" id="PTHR43586">
    <property type="entry name" value="CYSTEINE DESULFURASE"/>
    <property type="match status" value="1"/>
</dbReference>
<gene>
    <name evidence="10" type="primary">csd_3</name>
    <name evidence="10" type="ORF">NCTC10571_01601</name>
</gene>
<dbReference type="AlphaFoldDB" id="A0A378NUE2"/>
<feature type="domain" description="Aminotransferase class V" evidence="9">
    <location>
        <begin position="20"/>
        <end position="392"/>
    </location>
</feature>
<evidence type="ECO:0000256" key="7">
    <source>
        <dbReference type="RuleBase" id="RU004504"/>
    </source>
</evidence>
<accession>A0A378NUE2</accession>
<dbReference type="InterPro" id="IPR015424">
    <property type="entry name" value="PyrdxlP-dep_Trfase"/>
</dbReference>
<dbReference type="EMBL" id="UGPP01000001">
    <property type="protein sequence ID" value="STY71445.1"/>
    <property type="molecule type" value="Genomic_DNA"/>
</dbReference>
<protein>
    <recommendedName>
        <fullName evidence="3 8">Cysteine desulfurase</fullName>
        <ecNumber evidence="3 8">2.8.1.7</ecNumber>
    </recommendedName>
</protein>
<evidence type="ECO:0000256" key="8">
    <source>
        <dbReference type="RuleBase" id="RU004506"/>
    </source>
</evidence>